<evidence type="ECO:0000256" key="7">
    <source>
        <dbReference type="PROSITE-ProRule" id="PRU00125"/>
    </source>
</evidence>
<dbReference type="Gene3D" id="1.10.10.1420">
    <property type="entry name" value="DNA replication factor Cdt1, C-terminal WH domain"/>
    <property type="match status" value="1"/>
</dbReference>
<keyword evidence="2 7" id="KW-0479">Metal-binding</keyword>
<keyword evidence="6" id="KW-0131">Cell cycle</keyword>
<dbReference type="PROSITE" id="PS50023">
    <property type="entry name" value="LIM_DOMAIN_2"/>
    <property type="match status" value="4"/>
</dbReference>
<dbReference type="Gene3D" id="2.10.110.10">
    <property type="entry name" value="Cysteine Rich Protein"/>
    <property type="match status" value="4"/>
</dbReference>
<keyword evidence="5 7" id="KW-0440">LIM domain</keyword>
<dbReference type="EMBL" id="JANBQF010000161">
    <property type="protein sequence ID" value="KAJ2004328.1"/>
    <property type="molecule type" value="Genomic_DNA"/>
</dbReference>
<dbReference type="InterPro" id="IPR014939">
    <property type="entry name" value="CDT1_Gemini-bd-like"/>
</dbReference>
<evidence type="ECO:0000259" key="9">
    <source>
        <dbReference type="PROSITE" id="PS50023"/>
    </source>
</evidence>
<reference evidence="10" key="1">
    <citation type="submission" date="2022-07" db="EMBL/GenBank/DDBJ databases">
        <title>Phylogenomic reconstructions and comparative analyses of Kickxellomycotina fungi.</title>
        <authorList>
            <person name="Reynolds N.K."/>
            <person name="Stajich J.E."/>
            <person name="Barry K."/>
            <person name="Grigoriev I.V."/>
            <person name="Crous P."/>
            <person name="Smith M.E."/>
        </authorList>
    </citation>
    <scope>NUCLEOTIDE SEQUENCE</scope>
    <source>
        <strain evidence="10">IMI 214461</strain>
    </source>
</reference>
<dbReference type="OrthoDB" id="1112565at2759"/>
<comment type="similarity">
    <text evidence="1">Belongs to the Cdt1 family.</text>
</comment>
<dbReference type="Proteomes" id="UP001150907">
    <property type="component" value="Unassembled WGS sequence"/>
</dbReference>
<evidence type="ECO:0000256" key="2">
    <source>
        <dbReference type="ARBA" id="ARBA00022723"/>
    </source>
</evidence>
<sequence>MFCHRCGEIVQGSSASCKRCGGRAVESTTGSGVMSSSGERKDPWTSKYVQRRLNPSNVTKGPQPGAVPRPISTAYLPSATFDNASPDLRDPRVPQRPLTGSPGGSRGLESADLAGLPRPRPFRDAMSAGSSRPASMHFSSALPGIQPGAQPSIQPSTQPGAQQGLKSKWSQYFTSTAAAEAPGAALGGRTRSESLSASAAGGASARGASAMGASAMGVSGAGVPAVARAVPASTAAPATAARAPAYMAHAPSPAPSAKSALPARAPSTIPAERARSATLPGSSPGGDRPCTTCGRALRAEEQRQFAAQAGVVYCTDCYHSSYSRGHCAGCGKIVLTNGRPWAQYGDRVWHKLCIRCRTCTRLLVAPLVDADAQPTCEPCFVAANSHAAPPPPAAHASPMPPRARFDPPVPSAIGGSTTRPLPSPASGRSSAQTTGPAPPVSVLTQQSAVASAAVAAAASIPTPVLSEYDPPDAVRVAAPRVMSPGEVAAQQGLPPPRSIVDPASAAAPVESPADTAPLRPAPRPPLSPSLRSAASPASRTASPRSVSFRFDEQPVSAAATTAVEEELDEPRSLADYVLSKASGTVRPKPGVVATVADTIKKLADSAASSGPAVPRRPPPAATAAVALPELHDMLRTHQREPPTDPTVPALDHHSRILKSRPRNTNRRHPPALASPEPVAEPVAPNVCARCAKGIEDTWFRLSDGRQVHVECFSCQGCSALIDDGVYVLEGGIEFHPQCVPPAPPPIVSVSPVPSSHSSQGRVRGPRAPRREETCDRCRAVLAGPRFQLTNGKQYHPECFACAGCGQRFDEGSYVCFEGHEYHHHCVDKLALRNPPAAGPDDDDAALTCAQCSKPIEGMFLRHSDAVFHPACFCCNDCRRPITPGMPFGEIDSRPCCESCLERRATAQQQQQQQQHSAWTAAPEAPKAIVLDSGASITAAGEQERRVRRQFVSIRAEALGTVRAFPQSLRKLNELFQALDHAVLFGGQSSVVYHRVRRGVEVMAKRTFGWRELGQILALYPESYSHEALQTTHEGRRVVSVVLTPKVQGLALASEIEARREEFAHRLMAHVDVAHRAFLVDRGYAPADLAAVEGHWHPSFDIESTPAVTPLQLPPAPAPSSLATFDRERLRHLLGAVPAAKPPAVLTLLPPTPADSPVLQPAATPAAARPPISGAKNLLERIREKQRAKEAALQAAVQAVPAATRTMHSRLPAILEAISFLFYSERRNVLPLLFVVDKLVESKDLERADLSRHIVALTEFVPEWCSIVDVGAAASSSKGEATGPPPPPQAPGAEPSPDARLAVTRTISMQEAKTRLAAKIAAVV</sequence>
<feature type="region of interest" description="Disordered" evidence="8">
    <location>
        <begin position="486"/>
        <end position="553"/>
    </location>
</feature>
<dbReference type="InterPro" id="IPR001781">
    <property type="entry name" value="Znf_LIM"/>
</dbReference>
<evidence type="ECO:0000256" key="5">
    <source>
        <dbReference type="ARBA" id="ARBA00023038"/>
    </source>
</evidence>
<dbReference type="PROSITE" id="PS00478">
    <property type="entry name" value="LIM_DOMAIN_1"/>
    <property type="match status" value="3"/>
</dbReference>
<dbReference type="Pfam" id="PF00412">
    <property type="entry name" value="LIM"/>
    <property type="match status" value="3"/>
</dbReference>
<dbReference type="SUPFAM" id="SSF57716">
    <property type="entry name" value="Glucocorticoid receptor-like (DNA-binding domain)"/>
    <property type="match status" value="1"/>
</dbReference>
<feature type="domain" description="LIM zinc-binding" evidence="9">
    <location>
        <begin position="685"/>
        <end position="745"/>
    </location>
</feature>
<dbReference type="Pfam" id="PF16679">
    <property type="entry name" value="CDT1_C"/>
    <property type="match status" value="1"/>
</dbReference>
<dbReference type="SMART" id="SM01075">
    <property type="entry name" value="CDT1"/>
    <property type="match status" value="1"/>
</dbReference>
<keyword evidence="3" id="KW-0677">Repeat</keyword>
<keyword evidence="4 7" id="KW-0862">Zinc</keyword>
<feature type="compositionally biased region" description="Low complexity" evidence="8">
    <location>
        <begin position="528"/>
        <end position="545"/>
    </location>
</feature>
<accession>A0A9W8BJK5</accession>
<feature type="compositionally biased region" description="Pro residues" evidence="8">
    <location>
        <begin position="390"/>
        <end position="401"/>
    </location>
</feature>
<feature type="domain" description="LIM zinc-binding" evidence="9">
    <location>
        <begin position="325"/>
        <end position="386"/>
    </location>
</feature>
<keyword evidence="11" id="KW-1185">Reference proteome</keyword>
<dbReference type="PANTHER" id="PTHR24205:SF16">
    <property type="entry name" value="GH01042P-RELATED"/>
    <property type="match status" value="1"/>
</dbReference>
<evidence type="ECO:0000313" key="11">
    <source>
        <dbReference type="Proteomes" id="UP001150907"/>
    </source>
</evidence>
<evidence type="ECO:0000256" key="4">
    <source>
        <dbReference type="ARBA" id="ARBA00022833"/>
    </source>
</evidence>
<dbReference type="PANTHER" id="PTHR24205">
    <property type="entry name" value="FOUR AND A HALF LIM DOMAINS PROTEIN"/>
    <property type="match status" value="1"/>
</dbReference>
<evidence type="ECO:0000256" key="8">
    <source>
        <dbReference type="SAM" id="MobiDB-lite"/>
    </source>
</evidence>
<name>A0A9W8BJK5_9FUNG</name>
<feature type="region of interest" description="Disordered" evidence="8">
    <location>
        <begin position="390"/>
        <end position="440"/>
    </location>
</feature>
<gene>
    <name evidence="10" type="ORF">H4R26_002576</name>
</gene>
<feature type="region of interest" description="Disordered" evidence="8">
    <location>
        <begin position="19"/>
        <end position="167"/>
    </location>
</feature>
<dbReference type="InterPro" id="IPR032054">
    <property type="entry name" value="Cdt1_C"/>
</dbReference>
<evidence type="ECO:0000313" key="10">
    <source>
        <dbReference type="EMBL" id="KAJ2004328.1"/>
    </source>
</evidence>
<dbReference type="InterPro" id="IPR038090">
    <property type="entry name" value="Cdt1_C_WH_dom_sf"/>
</dbReference>
<feature type="compositionally biased region" description="Low complexity" evidence="8">
    <location>
        <begin position="25"/>
        <end position="37"/>
    </location>
</feature>
<feature type="region of interest" description="Disordered" evidence="8">
    <location>
        <begin position="1274"/>
        <end position="1297"/>
    </location>
</feature>
<dbReference type="GO" id="GO:0046872">
    <property type="term" value="F:metal ion binding"/>
    <property type="evidence" value="ECO:0007669"/>
    <property type="project" value="UniProtKB-KW"/>
</dbReference>
<dbReference type="InterPro" id="IPR036390">
    <property type="entry name" value="WH_DNA-bd_sf"/>
</dbReference>
<proteinExistence type="inferred from homology"/>
<dbReference type="SUPFAM" id="SSF46785">
    <property type="entry name" value="Winged helix' DNA-binding domain"/>
    <property type="match status" value="1"/>
</dbReference>
<dbReference type="SMART" id="SM00132">
    <property type="entry name" value="LIM"/>
    <property type="match status" value="4"/>
</dbReference>
<feature type="compositionally biased region" description="Low complexity" evidence="8">
    <location>
        <begin position="500"/>
        <end position="518"/>
    </location>
</feature>
<evidence type="ECO:0000256" key="6">
    <source>
        <dbReference type="ARBA" id="ARBA00023306"/>
    </source>
</evidence>
<organism evidence="10 11">
    <name type="scientific">Coemansia thaxteri</name>
    <dbReference type="NCBI Taxonomy" id="2663907"/>
    <lineage>
        <taxon>Eukaryota</taxon>
        <taxon>Fungi</taxon>
        <taxon>Fungi incertae sedis</taxon>
        <taxon>Zoopagomycota</taxon>
        <taxon>Kickxellomycotina</taxon>
        <taxon>Kickxellomycetes</taxon>
        <taxon>Kickxellales</taxon>
        <taxon>Kickxellaceae</taxon>
        <taxon>Coemansia</taxon>
    </lineage>
</organism>
<feature type="domain" description="LIM zinc-binding" evidence="9">
    <location>
        <begin position="772"/>
        <end position="832"/>
    </location>
</feature>
<feature type="domain" description="LIM zinc-binding" evidence="9">
    <location>
        <begin position="846"/>
        <end position="906"/>
    </location>
</feature>
<feature type="compositionally biased region" description="Polar residues" evidence="8">
    <location>
        <begin position="414"/>
        <end position="435"/>
    </location>
</feature>
<feature type="region of interest" description="Disordered" evidence="8">
    <location>
        <begin position="637"/>
        <end position="678"/>
    </location>
</feature>
<comment type="caution">
    <text evidence="10">The sequence shown here is derived from an EMBL/GenBank/DDBJ whole genome shotgun (WGS) entry which is preliminary data.</text>
</comment>
<feature type="compositionally biased region" description="Basic residues" evidence="8">
    <location>
        <begin position="655"/>
        <end position="669"/>
    </location>
</feature>
<evidence type="ECO:0000256" key="1">
    <source>
        <dbReference type="ARBA" id="ARBA00008356"/>
    </source>
</evidence>
<feature type="compositionally biased region" description="Polar residues" evidence="8">
    <location>
        <begin position="149"/>
        <end position="167"/>
    </location>
</feature>
<evidence type="ECO:0000256" key="3">
    <source>
        <dbReference type="ARBA" id="ARBA00022737"/>
    </source>
</evidence>
<dbReference type="GO" id="GO:0003712">
    <property type="term" value="F:transcription coregulator activity"/>
    <property type="evidence" value="ECO:0007669"/>
    <property type="project" value="TreeGrafter"/>
</dbReference>
<protein>
    <recommendedName>
        <fullName evidence="9">LIM zinc-binding domain-containing protein</fullName>
    </recommendedName>
</protein>
<dbReference type="Pfam" id="PF08839">
    <property type="entry name" value="CDT1"/>
    <property type="match status" value="1"/>
</dbReference>
<dbReference type="CDD" id="cd08368">
    <property type="entry name" value="LIM"/>
    <property type="match status" value="4"/>
</dbReference>
<dbReference type="GO" id="GO:0005634">
    <property type="term" value="C:nucleus"/>
    <property type="evidence" value="ECO:0007669"/>
    <property type="project" value="TreeGrafter"/>
</dbReference>